<dbReference type="Proteomes" id="UP000008703">
    <property type="component" value="Chromosome"/>
</dbReference>
<feature type="region of interest" description="Disordered" evidence="2">
    <location>
        <begin position="147"/>
        <end position="175"/>
    </location>
</feature>
<dbReference type="SUPFAM" id="SSF81923">
    <property type="entry name" value="Double Clp-N motif"/>
    <property type="match status" value="1"/>
</dbReference>
<evidence type="ECO:0000259" key="3">
    <source>
        <dbReference type="PROSITE" id="PS51903"/>
    </source>
</evidence>
<dbReference type="Pfam" id="PF02861">
    <property type="entry name" value="Clp_N"/>
    <property type="match status" value="1"/>
</dbReference>
<feature type="compositionally biased region" description="Low complexity" evidence="2">
    <location>
        <begin position="147"/>
        <end position="168"/>
    </location>
</feature>
<keyword evidence="1" id="KW-0677">Repeat</keyword>
<dbReference type="PROSITE" id="PS51903">
    <property type="entry name" value="CLP_R"/>
    <property type="match status" value="1"/>
</dbReference>
<proteinExistence type="predicted"/>
<gene>
    <name evidence="4" type="ORF">Strvi_7820</name>
</gene>
<dbReference type="eggNOG" id="COG0542">
    <property type="taxonomic scope" value="Bacteria"/>
</dbReference>
<evidence type="ECO:0000313" key="5">
    <source>
        <dbReference type="Proteomes" id="UP000008703"/>
    </source>
</evidence>
<feature type="region of interest" description="Disordered" evidence="2">
    <location>
        <begin position="38"/>
        <end position="86"/>
    </location>
</feature>
<accession>G2NWW7</accession>
<name>G2NWW7_STRV4</name>
<protein>
    <submittedName>
        <fullName evidence="4">Clp domain protein</fullName>
    </submittedName>
</protein>
<evidence type="ECO:0000256" key="1">
    <source>
        <dbReference type="PROSITE-ProRule" id="PRU01251"/>
    </source>
</evidence>
<sequence>MFERFTTSAREVVRGAVRHAEDTGADTVGEAELLLALLDRTDSGRTDSGRTDSGRTGGSGADSSRTEGPGGRKDGGRARSDRKGSPAAEVLTALGAHGRRASIEQALAEVRRRGGITGADVEALAGLGIDVDEIVARVEEAHGVGALATAGPTPGSTPEGTPGFASARAPRRGRRPLRRPFSREAKSVLERSLRIALARGDKHIGDEHLLLALTARPGVAAHVLADHDVTYIQVERALTARATKG</sequence>
<feature type="compositionally biased region" description="Basic and acidic residues" evidence="2">
    <location>
        <begin position="70"/>
        <end position="84"/>
    </location>
</feature>
<dbReference type="InterPro" id="IPR004176">
    <property type="entry name" value="Clp_R_N"/>
</dbReference>
<keyword evidence="5" id="KW-1185">Reference proteome</keyword>
<dbReference type="HOGENOM" id="CLU_090963_2_1_11"/>
<organism evidence="4 5">
    <name type="scientific">Streptomyces violaceusniger (strain Tu 4113)</name>
    <dbReference type="NCBI Taxonomy" id="653045"/>
    <lineage>
        <taxon>Bacteria</taxon>
        <taxon>Bacillati</taxon>
        <taxon>Actinomycetota</taxon>
        <taxon>Actinomycetes</taxon>
        <taxon>Kitasatosporales</taxon>
        <taxon>Streptomycetaceae</taxon>
        <taxon>Streptomyces</taxon>
        <taxon>Streptomyces violaceusniger group</taxon>
    </lineage>
</organism>
<dbReference type="Gene3D" id="1.10.1780.10">
    <property type="entry name" value="Clp, N-terminal domain"/>
    <property type="match status" value="1"/>
</dbReference>
<feature type="domain" description="Clp R" evidence="3">
    <location>
        <begin position="2"/>
        <end position="245"/>
    </location>
</feature>
<dbReference type="RefSeq" id="WP_014060619.1">
    <property type="nucleotide sequence ID" value="NC_015957.1"/>
</dbReference>
<dbReference type="KEGG" id="svl:Strvi_7820"/>
<dbReference type="InterPro" id="IPR036628">
    <property type="entry name" value="Clp_N_dom_sf"/>
</dbReference>
<feature type="compositionally biased region" description="Basic and acidic residues" evidence="2">
    <location>
        <begin position="39"/>
        <end position="53"/>
    </location>
</feature>
<evidence type="ECO:0000256" key="2">
    <source>
        <dbReference type="SAM" id="MobiDB-lite"/>
    </source>
</evidence>
<dbReference type="EMBL" id="CP002994">
    <property type="protein sequence ID" value="AEM87151.1"/>
    <property type="molecule type" value="Genomic_DNA"/>
</dbReference>
<evidence type="ECO:0000313" key="4">
    <source>
        <dbReference type="EMBL" id="AEM87151.1"/>
    </source>
</evidence>
<reference evidence="4" key="1">
    <citation type="submission" date="2011-08" db="EMBL/GenBank/DDBJ databases">
        <title>Complete sequence of chromosome of Streptomyces violaceusniger Tu 4113.</title>
        <authorList>
            <consortium name="US DOE Joint Genome Institute"/>
            <person name="Lucas S."/>
            <person name="Han J."/>
            <person name="Lapidus A."/>
            <person name="Cheng J.-F."/>
            <person name="Goodwin L."/>
            <person name="Pitluck S."/>
            <person name="Peters L."/>
            <person name="Ivanova N."/>
            <person name="Daligault H."/>
            <person name="Detter J.C."/>
            <person name="Han C."/>
            <person name="Tapia R."/>
            <person name="Land M."/>
            <person name="Hauser L."/>
            <person name="Kyrpides N."/>
            <person name="Ivanova N."/>
            <person name="Pagani I."/>
            <person name="Hagen A."/>
            <person name="Katz L."/>
            <person name="Fiedler H.-P."/>
            <person name="Keasling J."/>
            <person name="Fortman J."/>
            <person name="Woyke T."/>
        </authorList>
    </citation>
    <scope>NUCLEOTIDE SEQUENCE [LARGE SCALE GENOMIC DNA]</scope>
    <source>
        <strain evidence="4">Tu 4113</strain>
    </source>
</reference>
<dbReference type="AlphaFoldDB" id="G2NWW7"/>